<protein>
    <recommendedName>
        <fullName evidence="10">RecBCD enzyme subunit RecC</fullName>
    </recommendedName>
    <alternativeName>
        <fullName evidence="10">Exonuclease V subunit RecC</fullName>
        <shortName evidence="10">ExoV subunit RecC</shortName>
    </alternativeName>
    <alternativeName>
        <fullName evidence="10">Helicase/nuclease RecBCD subunit RecC</fullName>
    </alternativeName>
</protein>
<dbReference type="HAMAP" id="MF_01486">
    <property type="entry name" value="RecC"/>
    <property type="match status" value="1"/>
</dbReference>
<evidence type="ECO:0000256" key="8">
    <source>
        <dbReference type="ARBA" id="ARBA00023125"/>
    </source>
</evidence>
<dbReference type="Proteomes" id="UP000305675">
    <property type="component" value="Unassembled WGS sequence"/>
</dbReference>
<dbReference type="NCBIfam" id="TIGR01450">
    <property type="entry name" value="recC"/>
    <property type="match status" value="1"/>
</dbReference>
<dbReference type="Pfam" id="PF04257">
    <property type="entry name" value="Exonuc_V_gamma"/>
    <property type="match status" value="1"/>
</dbReference>
<dbReference type="RefSeq" id="WP_136862231.1">
    <property type="nucleotide sequence ID" value="NZ_SWCJ01000002.1"/>
</dbReference>
<dbReference type="AlphaFoldDB" id="A0A4U1BSJ2"/>
<keyword evidence="5 10" id="KW-0347">Helicase</keyword>
<feature type="domain" description="RecC C-terminal" evidence="11">
    <location>
        <begin position="845"/>
        <end position="1084"/>
    </location>
</feature>
<evidence type="ECO:0000256" key="7">
    <source>
        <dbReference type="ARBA" id="ARBA00022840"/>
    </source>
</evidence>
<organism evidence="12 13">
    <name type="scientific">Ferrimonas aestuarii</name>
    <dbReference type="NCBI Taxonomy" id="2569539"/>
    <lineage>
        <taxon>Bacteria</taxon>
        <taxon>Pseudomonadati</taxon>
        <taxon>Pseudomonadota</taxon>
        <taxon>Gammaproteobacteria</taxon>
        <taxon>Alteromonadales</taxon>
        <taxon>Ferrimonadaceae</taxon>
        <taxon>Ferrimonas</taxon>
    </lineage>
</organism>
<evidence type="ECO:0000256" key="3">
    <source>
        <dbReference type="ARBA" id="ARBA00022763"/>
    </source>
</evidence>
<sequence>MSTPLTPGLSIIHANKMAPLRELLVAWVKQNPLNPLEQEMFLVQSNGMAQWLKLAFAEDEGKRPNSGIGIAAAQQMQLPSRFMWNAYRTVLGEQAVPKDSPFDKPKLRWRLLKLLPTLLAQPRFVSLKRFLQDDDDLRKRDQLAETLADLLDQYQVYRAEWLDRWARGKDDIINGKGELVPLGEDQLWQSELWRAIIADMPPQWQGTSRAKLHQDFLVHLEQAESRPAGLPRRILVFGISALPQQAVEALKALAKHCQILLCVQNPCQHFWADIVEDRELLRRELARSRHQRKPGAPEVLSLEAMHQHANPLLASWGKQGRDYIGMLYGIDEPDQYRDYFTSIDIWDSPLPERGEPSLLQQIQQGIFDLEPVANTPKTVAADESVVFHLAHSRQREVEVLFDQLLARFEANPELTPSDVLVMMPDVDLYAPHIEAVFGQLDRQDPRHIPFTIADRPERGHQVLVLALEKLMHLPQWRFGVSELLELLAVPALRAKFGIDDTQLELLAVWVEQAGIRWGLDANQRESLALPGELDQNTWRFGLKRMLLGYAVGQGEAWQGIEPLDEVGGLDAALVGKLCLLIDELDHFWHQLSASHPPTQWLALLRQLVENLFLPQDENDTMLLQRLGDEMAKWQQDCEQAGVDEPLPITVVREVALAPFGEEGVSQRFLAGKVNFCTLMPMRAIPFEQVCLLGMNDGDYPRSRPPLDFDLMSLSGQYRPGDRSRREDDRYLFLEALLAAQQQLYISYVGRNVRDNSERTPSVLVGQLRDYIESGFSIESTKDGASSLLDAITTVHPLQPFSHRYFDGSDSKLFSYSGEWCQVHGPTAPMEMDNDTSLPQWQPQSPLGLAELNDLLRDPVRCFMTQRLGVWFGHEIEASVDVEPFGLSALERFGLQHELFETLNTANSTDVDNLLSAQRHKQIGRGQLPMKGFAELSSEELSATVKSLFENQQSLLGELTPVAGSLELKFSSGEVQFEDWLGQLYQDKAGNWVQFQARPGKVAEGSGLKNPLHGAKLYLSHLAASAMGHQFTSFLIASDGVWQLLPMSPSEAQARLTALLLIYQQGMAAPLSVAPRAAFAYLKQAAEDSADEKSEGGSDVDEAAFSKAKAAYEPSFFGGGDLGYSPYLARQFPQFELMEPSRFVALAQALYLPLLTQFESVEA</sequence>
<keyword evidence="7 10" id="KW-0067">ATP-binding</keyword>
<dbReference type="Gene3D" id="3.40.50.300">
    <property type="entry name" value="P-loop containing nucleotide triphosphate hydrolases"/>
    <property type="match status" value="2"/>
</dbReference>
<comment type="similarity">
    <text evidence="10">Belongs to the RecC family.</text>
</comment>
<evidence type="ECO:0000256" key="4">
    <source>
        <dbReference type="ARBA" id="ARBA00022801"/>
    </source>
</evidence>
<gene>
    <name evidence="10 12" type="primary">recC</name>
    <name evidence="12" type="ORF">FCL42_04750</name>
</gene>
<dbReference type="Gene3D" id="3.40.50.10930">
    <property type="match status" value="1"/>
</dbReference>
<dbReference type="SUPFAM" id="SSF52540">
    <property type="entry name" value="P-loop containing nucleoside triphosphate hydrolases"/>
    <property type="match status" value="2"/>
</dbReference>
<evidence type="ECO:0000256" key="5">
    <source>
        <dbReference type="ARBA" id="ARBA00022806"/>
    </source>
</evidence>
<dbReference type="Gene3D" id="1.10.10.990">
    <property type="match status" value="1"/>
</dbReference>
<dbReference type="Pfam" id="PF17946">
    <property type="entry name" value="RecC_C"/>
    <property type="match status" value="1"/>
</dbReference>
<keyword evidence="13" id="KW-1185">Reference proteome</keyword>
<keyword evidence="2 10" id="KW-0547">Nucleotide-binding</keyword>
<dbReference type="GO" id="GO:0005524">
    <property type="term" value="F:ATP binding"/>
    <property type="evidence" value="ECO:0007669"/>
    <property type="project" value="UniProtKB-UniRule"/>
</dbReference>
<keyword evidence="6 10" id="KW-0269">Exonuclease</keyword>
<evidence type="ECO:0000259" key="11">
    <source>
        <dbReference type="Pfam" id="PF17946"/>
    </source>
</evidence>
<comment type="subunit">
    <text evidence="10">Heterotrimer of RecB, RecC and RecD. All subunits contribute to DNA-binding.</text>
</comment>
<reference evidence="12 13" key="1">
    <citation type="submission" date="2019-04" db="EMBL/GenBank/DDBJ databases">
        <authorList>
            <person name="Hwang J.C."/>
        </authorList>
    </citation>
    <scope>NUCLEOTIDE SEQUENCE [LARGE SCALE GENOMIC DNA]</scope>
    <source>
        <strain evidence="12 13">IMCC35002</strain>
    </source>
</reference>
<dbReference type="InterPro" id="IPR011335">
    <property type="entry name" value="Restrct_endonuc-II-like"/>
</dbReference>
<dbReference type="GO" id="GO:0003678">
    <property type="term" value="F:DNA helicase activity"/>
    <property type="evidence" value="ECO:0007669"/>
    <property type="project" value="UniProtKB-UniRule"/>
</dbReference>
<keyword evidence="3 10" id="KW-0227">DNA damage</keyword>
<dbReference type="GO" id="GO:0003677">
    <property type="term" value="F:DNA binding"/>
    <property type="evidence" value="ECO:0007669"/>
    <property type="project" value="UniProtKB-UniRule"/>
</dbReference>
<dbReference type="GO" id="GO:0000724">
    <property type="term" value="P:double-strand break repair via homologous recombination"/>
    <property type="evidence" value="ECO:0007669"/>
    <property type="project" value="UniProtKB-UniRule"/>
</dbReference>
<dbReference type="SUPFAM" id="SSF52980">
    <property type="entry name" value="Restriction endonuclease-like"/>
    <property type="match status" value="1"/>
</dbReference>
<evidence type="ECO:0000313" key="12">
    <source>
        <dbReference type="EMBL" id="TKB57586.1"/>
    </source>
</evidence>
<evidence type="ECO:0000256" key="1">
    <source>
        <dbReference type="ARBA" id="ARBA00022722"/>
    </source>
</evidence>
<evidence type="ECO:0000256" key="6">
    <source>
        <dbReference type="ARBA" id="ARBA00022839"/>
    </source>
</evidence>
<keyword evidence="9 10" id="KW-0234">DNA repair</keyword>
<evidence type="ECO:0000256" key="10">
    <source>
        <dbReference type="HAMAP-Rule" id="MF_01486"/>
    </source>
</evidence>
<comment type="caution">
    <text evidence="12">The sequence shown here is derived from an EMBL/GenBank/DDBJ whole genome shotgun (WGS) entry which is preliminary data.</text>
</comment>
<dbReference type="GO" id="GO:0009338">
    <property type="term" value="C:exodeoxyribonuclease V complex"/>
    <property type="evidence" value="ECO:0007669"/>
    <property type="project" value="InterPro"/>
</dbReference>
<comment type="function">
    <text evidence="10">A helicase/nuclease that prepares dsDNA breaks (DSB) for recombinational DNA repair. Binds to DSBs and unwinds DNA via a highly rapid and processive ATP-dependent bidirectional helicase activity. Unwinds dsDNA until it encounters a Chi (crossover hotspot instigator) sequence from the 3' direction. Cuts ssDNA a few nucleotides 3' to the Chi site. The properties and activities of the enzyme are changed at Chi. The Chi-altered holoenzyme produces a long 3'-ssDNA overhang and facilitates RecA-binding to the ssDNA for homologous DNA recombination and repair. Holoenzyme degrades any linearized DNA that is unable to undergo homologous recombination. In the holoenzyme this subunit recognizes the wild-type Chi sequence, and when added to isolated RecB increases its ATP-dependent helicase processivity.</text>
</comment>
<evidence type="ECO:0000313" key="13">
    <source>
        <dbReference type="Proteomes" id="UP000305675"/>
    </source>
</evidence>
<dbReference type="InterPro" id="IPR013986">
    <property type="entry name" value="DExx_box_DNA_helicase_dom_sf"/>
</dbReference>
<keyword evidence="1 10" id="KW-0540">Nuclease</keyword>
<dbReference type="Gene3D" id="1.10.10.160">
    <property type="match status" value="1"/>
</dbReference>
<dbReference type="OrthoDB" id="9762834at2"/>
<accession>A0A4U1BSJ2</accession>
<evidence type="ECO:0000256" key="2">
    <source>
        <dbReference type="ARBA" id="ARBA00022741"/>
    </source>
</evidence>
<evidence type="ECO:0000256" key="9">
    <source>
        <dbReference type="ARBA" id="ARBA00023204"/>
    </source>
</evidence>
<name>A0A4U1BSJ2_9GAMM</name>
<dbReference type="PANTHER" id="PTHR30591">
    <property type="entry name" value="RECBCD ENZYME SUBUNIT RECC"/>
    <property type="match status" value="1"/>
</dbReference>
<dbReference type="EMBL" id="SWCJ01000002">
    <property type="protein sequence ID" value="TKB57586.1"/>
    <property type="molecule type" value="Genomic_DNA"/>
</dbReference>
<proteinExistence type="inferred from homology"/>
<dbReference type="GO" id="GO:0008854">
    <property type="term" value="F:exodeoxyribonuclease V activity"/>
    <property type="evidence" value="ECO:0007669"/>
    <property type="project" value="InterPro"/>
</dbReference>
<dbReference type="PIRSF" id="PIRSF000980">
    <property type="entry name" value="RecC"/>
    <property type="match status" value="1"/>
</dbReference>
<comment type="miscellaneous">
    <text evidence="10">In the RecBCD complex, RecB has a slow 3'-5' helicase, an exonuclease activity and loads RecA onto ssDNA, RecD has a fast 5'-3' helicase activity, while RecC stimulates the ATPase and processivity of the RecB helicase and contributes to recognition of the Chi site.</text>
</comment>
<dbReference type="InterPro" id="IPR027417">
    <property type="entry name" value="P-loop_NTPase"/>
</dbReference>
<keyword evidence="8 10" id="KW-0238">DNA-binding</keyword>
<keyword evidence="4 10" id="KW-0378">Hydrolase</keyword>
<dbReference type="InterPro" id="IPR006697">
    <property type="entry name" value="RecC"/>
</dbReference>
<dbReference type="InterPro" id="IPR041500">
    <property type="entry name" value="RecC_C"/>
</dbReference>
<dbReference type="PANTHER" id="PTHR30591:SF1">
    <property type="entry name" value="RECBCD ENZYME SUBUNIT RECC"/>
    <property type="match status" value="1"/>
</dbReference>